<dbReference type="OrthoDB" id="7010539at2"/>
<dbReference type="RefSeq" id="WP_048506389.1">
    <property type="nucleotide sequence ID" value="NZ_LFND01000003.1"/>
</dbReference>
<gene>
    <name evidence="3" type="ORF">ACM46_09370</name>
</gene>
<dbReference type="EMBL" id="LFND01000003">
    <property type="protein sequence ID" value="KMQ64471.1"/>
    <property type="molecule type" value="Genomic_DNA"/>
</dbReference>
<feature type="domain" description="DUF4935" evidence="2">
    <location>
        <begin position="3"/>
        <end position="165"/>
    </location>
</feature>
<evidence type="ECO:0000256" key="1">
    <source>
        <dbReference type="SAM" id="Coils"/>
    </source>
</evidence>
<evidence type="ECO:0000313" key="4">
    <source>
        <dbReference type="Proteomes" id="UP000036261"/>
    </source>
</evidence>
<keyword evidence="4" id="KW-1185">Reference proteome</keyword>
<name>A0A0J7IEX0_9FLAO</name>
<protein>
    <recommendedName>
        <fullName evidence="2">DUF4935 domain-containing protein</fullName>
    </recommendedName>
</protein>
<accession>A0A0J7IEX0</accession>
<organism evidence="3 4">
    <name type="scientific">Chryseobacterium angstadtii</name>
    <dbReference type="NCBI Taxonomy" id="558151"/>
    <lineage>
        <taxon>Bacteria</taxon>
        <taxon>Pseudomonadati</taxon>
        <taxon>Bacteroidota</taxon>
        <taxon>Flavobacteriia</taxon>
        <taxon>Flavobacteriales</taxon>
        <taxon>Weeksellaceae</taxon>
        <taxon>Chryseobacterium group</taxon>
        <taxon>Chryseobacterium</taxon>
    </lineage>
</organism>
<evidence type="ECO:0000313" key="3">
    <source>
        <dbReference type="EMBL" id="KMQ64471.1"/>
    </source>
</evidence>
<dbReference type="Pfam" id="PF16289">
    <property type="entry name" value="PIN_12"/>
    <property type="match status" value="1"/>
</dbReference>
<sequence length="344" mass="40867">MDIVLDSNIYRGDWYLKSNDLTILRDYLGKTDSSFVLPQIILEEVMGLYKRNLEEEINSLSKISENLNYLLNRVLLKELEVNIEQESEKYINLLIRKLGITNSKIVEYDNDFLPKIIERAIQKRKPFKDEDRGFRDCIIWLTLLKYTEKSHEKQIVFISNNPTDFGDNKQNPILHPDLQKDCDELNIKVNYFKSIKDFTEKHSKKIDEFDTDWLSKNIDISLLSDIAREKIDQSSPHYVKNWFEWRTELDSADSFKTINVNFNDFEDIFIYEMVNGDFIINFTGWADTKINFEYYDYGYFENTIKNKTEIAKTVFYVSAVYKNNIIEEIEINDFLINKEGKFGH</sequence>
<proteinExistence type="predicted"/>
<dbReference type="Proteomes" id="UP000036261">
    <property type="component" value="Unassembled WGS sequence"/>
</dbReference>
<feature type="coiled-coil region" evidence="1">
    <location>
        <begin position="50"/>
        <end position="96"/>
    </location>
</feature>
<dbReference type="AlphaFoldDB" id="A0A0J7IEX0"/>
<dbReference type="PATRIC" id="fig|558151.6.peg.1965"/>
<comment type="caution">
    <text evidence="3">The sequence shown here is derived from an EMBL/GenBank/DDBJ whole genome shotgun (WGS) entry which is preliminary data.</text>
</comment>
<keyword evidence="1" id="KW-0175">Coiled coil</keyword>
<evidence type="ECO:0000259" key="2">
    <source>
        <dbReference type="Pfam" id="PF16289"/>
    </source>
</evidence>
<reference evidence="3 4" key="1">
    <citation type="journal article" date="2013" name="Int. J. Syst. Evol. Microbiol.">
        <title>Chryseobacterium angstadtii sp. nov., isolated from a newt tank.</title>
        <authorList>
            <person name="Kirk K.E."/>
            <person name="Hoffman J.A."/>
            <person name="Smith K.A."/>
            <person name="Strahan B.L."/>
            <person name="Failor K.C."/>
            <person name="Krebs J.E."/>
            <person name="Gale A.N."/>
            <person name="Do T.D."/>
            <person name="Sontag T.C."/>
            <person name="Batties A.M."/>
            <person name="Mistiszyn K."/>
            <person name="Newman J.D."/>
        </authorList>
    </citation>
    <scope>NUCLEOTIDE SEQUENCE [LARGE SCALE GENOMIC DNA]</scope>
    <source>
        <strain evidence="3 4">KM</strain>
    </source>
</reference>
<dbReference type="InterPro" id="IPR032557">
    <property type="entry name" value="DUF4935"/>
</dbReference>